<name>A0A2T4N022_AERVE</name>
<keyword evidence="13 17" id="KW-0464">Manganese</keyword>
<dbReference type="SMART" id="SM00479">
    <property type="entry name" value="EXOIII"/>
    <property type="match status" value="1"/>
</dbReference>
<evidence type="ECO:0000256" key="12">
    <source>
        <dbReference type="ARBA" id="ARBA00022932"/>
    </source>
</evidence>
<keyword evidence="5 18" id="KW-0548">Nucleotidyltransferase</keyword>
<dbReference type="NCBIfam" id="NF004316">
    <property type="entry name" value="PRK05711.1"/>
    <property type="match status" value="1"/>
</dbReference>
<dbReference type="PANTHER" id="PTHR30231">
    <property type="entry name" value="DNA POLYMERASE III SUBUNIT EPSILON"/>
    <property type="match status" value="1"/>
</dbReference>
<dbReference type="GO" id="GO:0003677">
    <property type="term" value="F:DNA binding"/>
    <property type="evidence" value="ECO:0007669"/>
    <property type="project" value="InterPro"/>
</dbReference>
<feature type="binding site" evidence="16">
    <location>
        <position position="19"/>
    </location>
    <ligand>
        <name>substrate</name>
    </ligand>
</feature>
<comment type="caution">
    <text evidence="20">The sequence shown here is derived from an EMBL/GenBank/DDBJ whole genome shotgun (WGS) entry which is preliminary data.</text>
</comment>
<dbReference type="GO" id="GO:0046872">
    <property type="term" value="F:metal ion binding"/>
    <property type="evidence" value="ECO:0007669"/>
    <property type="project" value="UniProtKB-KW"/>
</dbReference>
<dbReference type="RefSeq" id="WP_107684046.1">
    <property type="nucleotide sequence ID" value="NZ_PZKL01000037.1"/>
</dbReference>
<dbReference type="InterPro" id="IPR006054">
    <property type="entry name" value="DnaQ"/>
</dbReference>
<evidence type="ECO:0000256" key="15">
    <source>
        <dbReference type="PIRSR" id="PIRSR606309-1"/>
    </source>
</evidence>
<accession>A0A2T4N022</accession>
<evidence type="ECO:0000256" key="9">
    <source>
        <dbReference type="ARBA" id="ARBA00022801"/>
    </source>
</evidence>
<dbReference type="InterPro" id="IPR036397">
    <property type="entry name" value="RNaseH_sf"/>
</dbReference>
<comment type="cofactor">
    <cofactor evidence="17">
        <name>Mg(2+)</name>
        <dbReference type="ChEBI" id="CHEBI:18420"/>
    </cofactor>
    <cofactor evidence="17">
        <name>Mn(2+)</name>
        <dbReference type="ChEBI" id="CHEBI:29035"/>
    </cofactor>
    <text evidence="17">Binds 2 divalent metal cations. Magnesium or manganese.</text>
</comment>
<feature type="binding site" evidence="17">
    <location>
        <position position="21"/>
    </location>
    <ligand>
        <name>a divalent metal cation</name>
        <dbReference type="ChEBI" id="CHEBI:60240"/>
        <label>1</label>
        <note>catalytic</note>
    </ligand>
</feature>
<evidence type="ECO:0000256" key="17">
    <source>
        <dbReference type="PIRSR" id="PIRSR606309-3"/>
    </source>
</evidence>
<evidence type="ECO:0000256" key="16">
    <source>
        <dbReference type="PIRSR" id="PIRSR606309-2"/>
    </source>
</evidence>
<dbReference type="NCBIfam" id="TIGR01406">
    <property type="entry name" value="dnaQ_proteo"/>
    <property type="match status" value="1"/>
</dbReference>
<dbReference type="Pfam" id="PF00929">
    <property type="entry name" value="RNase_T"/>
    <property type="match status" value="1"/>
</dbReference>
<sequence length="250" mass="28280">MTEVSPSKFIDNGKLAILDTETTGFSPESGDRIIEVGVIEMINRKLTGKTFHEYVDPEIEVPEQAVAVHGWRREDLIAAGKGQKFIHIAERLFNTLKGCTLIIHNAPFDMGFLDYEFVRAGFPKISEYVRVFDTLKYANNLYPGKRNNLDALCRRLGVNNGHRQLHGALLDSEILSEVYLLMTQEQNTLHFNKSAPAPVVDLSFEFKAVQFPGMEKLKVITAQDSEIENHNKIMKRIDKESGGNNLWPSM</sequence>
<feature type="binding site" evidence="17">
    <location>
        <position position="171"/>
    </location>
    <ligand>
        <name>a divalent metal cation</name>
        <dbReference type="ChEBI" id="CHEBI:60240"/>
        <label>1</label>
        <note>catalytic</note>
    </ligand>
</feature>
<dbReference type="GO" id="GO:0005829">
    <property type="term" value="C:cytosol"/>
    <property type="evidence" value="ECO:0007669"/>
    <property type="project" value="TreeGrafter"/>
</dbReference>
<evidence type="ECO:0000256" key="10">
    <source>
        <dbReference type="ARBA" id="ARBA00022839"/>
    </source>
</evidence>
<keyword evidence="6 18" id="KW-0235">DNA replication</keyword>
<dbReference type="Gene3D" id="3.30.420.10">
    <property type="entry name" value="Ribonuclease H-like superfamily/Ribonuclease H"/>
    <property type="match status" value="1"/>
</dbReference>
<dbReference type="EMBL" id="PZKL01000037">
    <property type="protein sequence ID" value="PTH80163.1"/>
    <property type="molecule type" value="Genomic_DNA"/>
</dbReference>
<reference evidence="20 21" key="1">
    <citation type="submission" date="2018-03" db="EMBL/GenBank/DDBJ databases">
        <title>Aeromonas veronii whole genome sequencing and analysis.</title>
        <authorList>
            <person name="Xie H."/>
            <person name="Liu T."/>
            <person name="Wang K."/>
        </authorList>
    </citation>
    <scope>NUCLEOTIDE SEQUENCE [LARGE SCALE GENOMIC DNA]</scope>
    <source>
        <strain evidence="20 21">XH.VA.1</strain>
    </source>
</reference>
<keyword evidence="9 18" id="KW-0378">Hydrolase</keyword>
<dbReference type="GO" id="GO:0045004">
    <property type="term" value="P:DNA replication proofreading"/>
    <property type="evidence" value="ECO:0007669"/>
    <property type="project" value="TreeGrafter"/>
</dbReference>
<dbReference type="GO" id="GO:0003887">
    <property type="term" value="F:DNA-directed DNA polymerase activity"/>
    <property type="evidence" value="ECO:0007669"/>
    <property type="project" value="UniProtKB-KW"/>
</dbReference>
<feature type="active site" description="Proton acceptor" evidence="15">
    <location>
        <position position="166"/>
    </location>
</feature>
<dbReference type="InterPro" id="IPR006309">
    <property type="entry name" value="DnaQ_proteo"/>
</dbReference>
<evidence type="ECO:0000256" key="6">
    <source>
        <dbReference type="ARBA" id="ARBA00022705"/>
    </source>
</evidence>
<dbReference type="AlphaFoldDB" id="A0A2T4N022"/>
<keyword evidence="4 18" id="KW-0808">Transferase</keyword>
<keyword evidence="7 18" id="KW-0540">Nuclease</keyword>
<dbReference type="PANTHER" id="PTHR30231:SF41">
    <property type="entry name" value="DNA POLYMERASE III SUBUNIT EPSILON"/>
    <property type="match status" value="1"/>
</dbReference>
<evidence type="ECO:0000256" key="7">
    <source>
        <dbReference type="ARBA" id="ARBA00022722"/>
    </source>
</evidence>
<dbReference type="CDD" id="cd06131">
    <property type="entry name" value="DNA_pol_III_epsilon_Ecoli_like"/>
    <property type="match status" value="1"/>
</dbReference>
<dbReference type="EC" id="2.7.7.7" evidence="2 18"/>
<evidence type="ECO:0000259" key="19">
    <source>
        <dbReference type="SMART" id="SM00479"/>
    </source>
</evidence>
<evidence type="ECO:0000256" key="14">
    <source>
        <dbReference type="ARBA" id="ARBA00049244"/>
    </source>
</evidence>
<evidence type="ECO:0000256" key="4">
    <source>
        <dbReference type="ARBA" id="ARBA00022679"/>
    </source>
</evidence>
<evidence type="ECO:0000256" key="8">
    <source>
        <dbReference type="ARBA" id="ARBA00022723"/>
    </source>
</evidence>
<keyword evidence="8 17" id="KW-0479">Metal-binding</keyword>
<feature type="domain" description="Exonuclease" evidence="19">
    <location>
        <begin position="14"/>
        <end position="188"/>
    </location>
</feature>
<feature type="binding site" evidence="16">
    <location>
        <position position="171"/>
    </location>
    <ligand>
        <name>substrate</name>
    </ligand>
</feature>
<comment type="catalytic activity">
    <reaction evidence="14 18">
        <text>DNA(n) + a 2'-deoxyribonucleoside 5'-triphosphate = DNA(n+1) + diphosphate</text>
        <dbReference type="Rhea" id="RHEA:22508"/>
        <dbReference type="Rhea" id="RHEA-COMP:17339"/>
        <dbReference type="Rhea" id="RHEA-COMP:17340"/>
        <dbReference type="ChEBI" id="CHEBI:33019"/>
        <dbReference type="ChEBI" id="CHEBI:61560"/>
        <dbReference type="ChEBI" id="CHEBI:173112"/>
        <dbReference type="EC" id="2.7.7.7"/>
    </reaction>
</comment>
<comment type="cofactor">
    <cofactor evidence="1 18">
        <name>Mn(2+)</name>
        <dbReference type="ChEBI" id="CHEBI:29035"/>
    </cofactor>
</comment>
<evidence type="ECO:0000256" key="2">
    <source>
        <dbReference type="ARBA" id="ARBA00012417"/>
    </source>
</evidence>
<keyword evidence="10 18" id="KW-0269">Exonuclease</keyword>
<proteinExistence type="predicted"/>
<evidence type="ECO:0000256" key="11">
    <source>
        <dbReference type="ARBA" id="ARBA00022842"/>
    </source>
</evidence>
<evidence type="ECO:0000313" key="21">
    <source>
        <dbReference type="Proteomes" id="UP000241986"/>
    </source>
</evidence>
<dbReference type="SUPFAM" id="SSF53098">
    <property type="entry name" value="Ribonuclease H-like"/>
    <property type="match status" value="1"/>
</dbReference>
<comment type="subunit">
    <text evidence="18">DNA polymerase III contains a core (composed of alpha, epsilon and theta chains) that associates with a tau subunit. This core dimerizes to form the POLIII' complex. PolIII' associates with the gamma complex (composed of gamma, delta, delta', psi and chi chains) and with the beta chain to form the complete DNA polymerase III complex.</text>
</comment>
<feature type="binding site" evidence="16">
    <location>
        <position position="69"/>
    </location>
    <ligand>
        <name>substrate</name>
    </ligand>
</feature>
<feature type="binding site" evidence="16">
    <location>
        <position position="21"/>
    </location>
    <ligand>
        <name>substrate</name>
    </ligand>
</feature>
<organism evidence="20 21">
    <name type="scientific">Aeromonas veronii</name>
    <dbReference type="NCBI Taxonomy" id="654"/>
    <lineage>
        <taxon>Bacteria</taxon>
        <taxon>Pseudomonadati</taxon>
        <taxon>Pseudomonadota</taxon>
        <taxon>Gammaproteobacteria</taxon>
        <taxon>Aeromonadales</taxon>
        <taxon>Aeromonadaceae</taxon>
        <taxon>Aeromonas</taxon>
    </lineage>
</organism>
<dbReference type="FunFam" id="3.30.420.10:FF:000012">
    <property type="entry name" value="DNA polymerase III subunit epsilon"/>
    <property type="match status" value="1"/>
</dbReference>
<dbReference type="Proteomes" id="UP000241986">
    <property type="component" value="Unassembled WGS sequence"/>
</dbReference>
<dbReference type="InterPro" id="IPR012337">
    <property type="entry name" value="RNaseH-like_sf"/>
</dbReference>
<evidence type="ECO:0000256" key="1">
    <source>
        <dbReference type="ARBA" id="ARBA00001936"/>
    </source>
</evidence>
<evidence type="ECO:0000256" key="5">
    <source>
        <dbReference type="ARBA" id="ARBA00022695"/>
    </source>
</evidence>
<evidence type="ECO:0000256" key="3">
    <source>
        <dbReference type="ARBA" id="ARBA00020352"/>
    </source>
</evidence>
<evidence type="ECO:0000313" key="20">
    <source>
        <dbReference type="EMBL" id="PTH80163.1"/>
    </source>
</evidence>
<dbReference type="NCBIfam" id="TIGR00573">
    <property type="entry name" value="dnaq"/>
    <property type="match status" value="1"/>
</dbReference>
<dbReference type="InterPro" id="IPR013520">
    <property type="entry name" value="Ribonucl_H"/>
</dbReference>
<feature type="binding site" evidence="17">
    <location>
        <position position="19"/>
    </location>
    <ligand>
        <name>a divalent metal cation</name>
        <dbReference type="ChEBI" id="CHEBI:60240"/>
        <label>1</label>
        <note>catalytic</note>
    </ligand>
</feature>
<evidence type="ECO:0000256" key="18">
    <source>
        <dbReference type="RuleBase" id="RU364087"/>
    </source>
</evidence>
<dbReference type="GO" id="GO:0008408">
    <property type="term" value="F:3'-5' exonuclease activity"/>
    <property type="evidence" value="ECO:0007669"/>
    <property type="project" value="TreeGrafter"/>
</dbReference>
<keyword evidence="11 17" id="KW-0460">Magnesium</keyword>
<gene>
    <name evidence="18" type="primary">dnaQ</name>
    <name evidence="20" type="ORF">DAA48_16540</name>
</gene>
<keyword evidence="12 18" id="KW-0239">DNA-directed DNA polymerase</keyword>
<comment type="function">
    <text evidence="18">DNA polymerase III is a complex, multichain enzyme responsible for most of the replicative synthesis in bacteria. The epsilon subunit contain the editing function and is a proofreading 3'-5' exonuclease.</text>
</comment>
<protein>
    <recommendedName>
        <fullName evidence="3 18">DNA polymerase III subunit epsilon</fullName>
        <ecNumber evidence="2 18">2.7.7.7</ecNumber>
    </recommendedName>
</protein>
<evidence type="ECO:0000256" key="13">
    <source>
        <dbReference type="ARBA" id="ARBA00023211"/>
    </source>
</evidence>